<dbReference type="AlphaFoldDB" id="A0A941DR45"/>
<reference evidence="1" key="1">
    <citation type="submission" date="2021-04" db="EMBL/GenBank/DDBJ databases">
        <title>Isolation and polyphasic classification of algal microorganism.</title>
        <authorList>
            <person name="Wang S."/>
        </authorList>
    </citation>
    <scope>NUCLEOTIDE SEQUENCE</scope>
    <source>
        <strain evidence="1">720a</strain>
    </source>
</reference>
<keyword evidence="2" id="KW-1185">Reference proteome</keyword>
<gene>
    <name evidence="1" type="ORF">KCX74_03095</name>
</gene>
<accession>A0A941DR45</accession>
<comment type="caution">
    <text evidence="1">The sequence shown here is derived from an EMBL/GenBank/DDBJ whole genome shotgun (WGS) entry which is preliminary data.</text>
</comment>
<evidence type="ECO:0000313" key="1">
    <source>
        <dbReference type="EMBL" id="MBR7795025.1"/>
    </source>
</evidence>
<dbReference type="Proteomes" id="UP000675284">
    <property type="component" value="Unassembled WGS sequence"/>
</dbReference>
<dbReference type="EMBL" id="JAGSOT010000006">
    <property type="protein sequence ID" value="MBR7795025.1"/>
    <property type="molecule type" value="Genomic_DNA"/>
</dbReference>
<proteinExistence type="predicted"/>
<organism evidence="1 2">
    <name type="scientific">Virgibacillus salarius</name>
    <dbReference type="NCBI Taxonomy" id="447199"/>
    <lineage>
        <taxon>Bacteria</taxon>
        <taxon>Bacillati</taxon>
        <taxon>Bacillota</taxon>
        <taxon>Bacilli</taxon>
        <taxon>Bacillales</taxon>
        <taxon>Bacillaceae</taxon>
        <taxon>Virgibacillus</taxon>
    </lineage>
</organism>
<name>A0A941DR45_9BACI</name>
<protein>
    <submittedName>
        <fullName evidence="1">Uncharacterized protein</fullName>
    </submittedName>
</protein>
<sequence>MKLQKDRDYPALKQWVIANVITSLKRYRFFRAKFSGAILTFPPATFKAGQDIVD</sequence>
<dbReference type="RefSeq" id="WP_161629282.1">
    <property type="nucleotide sequence ID" value="NZ_BAAACY010000145.1"/>
</dbReference>
<evidence type="ECO:0000313" key="2">
    <source>
        <dbReference type="Proteomes" id="UP000675284"/>
    </source>
</evidence>